<dbReference type="InterPro" id="IPR000866">
    <property type="entry name" value="AhpC/TSA"/>
</dbReference>
<dbReference type="Proteomes" id="UP000290932">
    <property type="component" value="Unassembled WGS sequence"/>
</dbReference>
<gene>
    <name evidence="5" type="ORF">ABH15_10775</name>
</gene>
<feature type="active site" description="Cysteine sulfenic acid (-SOH) intermediate; for peroxidase activity" evidence="3">
    <location>
        <position position="43"/>
    </location>
</feature>
<name>A0A498GXP2_9EURY</name>
<dbReference type="AlphaFoldDB" id="A0A498GXP2"/>
<dbReference type="InterPro" id="IPR013766">
    <property type="entry name" value="Thioredoxin_domain"/>
</dbReference>
<feature type="domain" description="Thioredoxin" evidence="4">
    <location>
        <begin position="1"/>
        <end position="149"/>
    </location>
</feature>
<dbReference type="CDD" id="cd03018">
    <property type="entry name" value="PRX_AhpE_like"/>
    <property type="match status" value="1"/>
</dbReference>
<dbReference type="Pfam" id="PF00578">
    <property type="entry name" value="AhpC-TSA"/>
    <property type="match status" value="1"/>
</dbReference>
<keyword evidence="5" id="KW-0575">Peroxidase</keyword>
<keyword evidence="1" id="KW-0560">Oxidoreductase</keyword>
<dbReference type="SUPFAM" id="SSF52833">
    <property type="entry name" value="Thioredoxin-like"/>
    <property type="match status" value="1"/>
</dbReference>
<evidence type="ECO:0000259" key="4">
    <source>
        <dbReference type="PROSITE" id="PS51352"/>
    </source>
</evidence>
<keyword evidence="2" id="KW-0676">Redox-active center</keyword>
<keyword evidence="6" id="KW-1185">Reference proteome</keyword>
<evidence type="ECO:0000256" key="2">
    <source>
        <dbReference type="ARBA" id="ARBA00023284"/>
    </source>
</evidence>
<dbReference type="EMBL" id="LHQS01000003">
    <property type="protein sequence ID" value="RXE55541.1"/>
    <property type="molecule type" value="Genomic_DNA"/>
</dbReference>
<comment type="caution">
    <text evidence="5">The sequence shown here is derived from an EMBL/GenBank/DDBJ whole genome shotgun (WGS) entry which is preliminary data.</text>
</comment>
<dbReference type="InterPro" id="IPR024706">
    <property type="entry name" value="Peroxiredoxin_AhpC-typ"/>
</dbReference>
<dbReference type="Gene3D" id="3.40.30.10">
    <property type="entry name" value="Glutaredoxin"/>
    <property type="match status" value="1"/>
</dbReference>
<dbReference type="PANTHER" id="PTHR43110">
    <property type="entry name" value="THIOL PEROXIDASE"/>
    <property type="match status" value="1"/>
</dbReference>
<dbReference type="PIRSF" id="PIRSF000239">
    <property type="entry name" value="AHPC"/>
    <property type="match status" value="1"/>
</dbReference>
<dbReference type="PROSITE" id="PS51352">
    <property type="entry name" value="THIOREDOXIN_2"/>
    <property type="match status" value="1"/>
</dbReference>
<evidence type="ECO:0000256" key="1">
    <source>
        <dbReference type="ARBA" id="ARBA00023002"/>
    </source>
</evidence>
<sequence length="163" mass="18481">MDIGEPAPDFVLTDQNGDRFTLSDYQGRRIVLSFHPLAWTSTCTGQMKALEEHWQEFDSLNTIAVGISVDSVPCKKAWARDIGLEMTTLLADFWPHGAVAQEYATFDAERGVAYRATIIVDEFQRIMFTKRYAPAETPDITEVIAALREQELERIEDIQVPKI</sequence>
<reference evidence="5 6" key="1">
    <citation type="journal article" date="2015" name="Int. J. Syst. Evol. Microbiol.">
        <title>Methanoculleus taiwanensis sp. nov., a methanogen isolated from deep marine sediment at the deformation front area near Taiwan.</title>
        <authorList>
            <person name="Weng C.Y."/>
            <person name="Chen S.C."/>
            <person name="Lai M.C."/>
            <person name="Wu S.Y."/>
            <person name="Lin S."/>
            <person name="Yang T.F."/>
            <person name="Chen P.C."/>
        </authorList>
    </citation>
    <scope>NUCLEOTIDE SEQUENCE [LARGE SCALE GENOMIC DNA]</scope>
    <source>
        <strain evidence="5 6">CYW4</strain>
    </source>
</reference>
<evidence type="ECO:0000256" key="3">
    <source>
        <dbReference type="PIRSR" id="PIRSR000239-1"/>
    </source>
</evidence>
<dbReference type="InterPro" id="IPR050455">
    <property type="entry name" value="Tpx_Peroxidase_subfamily"/>
</dbReference>
<protein>
    <submittedName>
        <fullName evidence="5">Thioredoxin peroxidase</fullName>
    </submittedName>
</protein>
<organism evidence="5 6">
    <name type="scientific">Methanoculleus taiwanensis</name>
    <dbReference type="NCBI Taxonomy" id="1550565"/>
    <lineage>
        <taxon>Archaea</taxon>
        <taxon>Methanobacteriati</taxon>
        <taxon>Methanobacteriota</taxon>
        <taxon>Stenosarchaea group</taxon>
        <taxon>Methanomicrobia</taxon>
        <taxon>Methanomicrobiales</taxon>
        <taxon>Methanomicrobiaceae</taxon>
        <taxon>Methanoculleus</taxon>
    </lineage>
</organism>
<accession>A0A498GXP2</accession>
<evidence type="ECO:0000313" key="5">
    <source>
        <dbReference type="EMBL" id="RXE55541.1"/>
    </source>
</evidence>
<dbReference type="PANTHER" id="PTHR43110:SF1">
    <property type="entry name" value="THIOL PEROXIDASE"/>
    <property type="match status" value="1"/>
</dbReference>
<proteinExistence type="predicted"/>
<dbReference type="GO" id="GO:0004601">
    <property type="term" value="F:peroxidase activity"/>
    <property type="evidence" value="ECO:0007669"/>
    <property type="project" value="UniProtKB-KW"/>
</dbReference>
<evidence type="ECO:0000313" key="6">
    <source>
        <dbReference type="Proteomes" id="UP000290932"/>
    </source>
</evidence>
<dbReference type="InterPro" id="IPR036249">
    <property type="entry name" value="Thioredoxin-like_sf"/>
</dbReference>